<dbReference type="InterPro" id="IPR004360">
    <property type="entry name" value="Glyas_Fos-R_dOase_dom"/>
</dbReference>
<organism evidence="2 3">
    <name type="scientific">Paenibacillus urinalis</name>
    <dbReference type="NCBI Taxonomy" id="521520"/>
    <lineage>
        <taxon>Bacteria</taxon>
        <taxon>Bacillati</taxon>
        <taxon>Bacillota</taxon>
        <taxon>Bacilli</taxon>
        <taxon>Bacillales</taxon>
        <taxon>Paenibacillaceae</taxon>
        <taxon>Paenibacillus</taxon>
    </lineage>
</organism>
<protein>
    <submittedName>
        <fullName evidence="2">Ring-cleaving dioxygenase</fullName>
    </submittedName>
</protein>
<evidence type="ECO:0000259" key="1">
    <source>
        <dbReference type="PROSITE" id="PS51819"/>
    </source>
</evidence>
<evidence type="ECO:0000313" key="2">
    <source>
        <dbReference type="EMBL" id="WDH84994.1"/>
    </source>
</evidence>
<dbReference type="Proteomes" id="UP001220962">
    <property type="component" value="Chromosome"/>
</dbReference>
<dbReference type="CDD" id="cd08347">
    <property type="entry name" value="PcpA_C_like"/>
    <property type="match status" value="1"/>
</dbReference>
<keyword evidence="2" id="KW-0560">Oxidoreductase</keyword>
<dbReference type="RefSeq" id="WP_274359953.1">
    <property type="nucleotide sequence ID" value="NZ_CP118101.1"/>
</dbReference>
<name>A0AAX3N7K9_9BACL</name>
<dbReference type="InterPro" id="IPR037523">
    <property type="entry name" value="VOC_core"/>
</dbReference>
<feature type="domain" description="VOC" evidence="1">
    <location>
        <begin position="6"/>
        <end position="130"/>
    </location>
</feature>
<dbReference type="GO" id="GO:0051213">
    <property type="term" value="F:dioxygenase activity"/>
    <property type="evidence" value="ECO:0007669"/>
    <property type="project" value="UniProtKB-KW"/>
</dbReference>
<gene>
    <name evidence="2" type="ORF">PUW23_03105</name>
</gene>
<dbReference type="Pfam" id="PF00903">
    <property type="entry name" value="Glyoxalase"/>
    <property type="match status" value="2"/>
</dbReference>
<dbReference type="InterPro" id="IPR052537">
    <property type="entry name" value="Extradiol_RC_dioxygenase"/>
</dbReference>
<accession>A0AAX3N7K9</accession>
<dbReference type="InterPro" id="IPR029068">
    <property type="entry name" value="Glyas_Bleomycin-R_OHBP_Dase"/>
</dbReference>
<proteinExistence type="predicted"/>
<feature type="domain" description="VOC" evidence="1">
    <location>
        <begin position="151"/>
        <end position="268"/>
    </location>
</feature>
<dbReference type="SUPFAM" id="SSF54593">
    <property type="entry name" value="Glyoxalase/Bleomycin resistance protein/Dihydroxybiphenyl dioxygenase"/>
    <property type="match status" value="1"/>
</dbReference>
<dbReference type="Gene3D" id="3.10.180.10">
    <property type="entry name" value="2,3-Dihydroxybiphenyl 1,2-Dioxygenase, domain 1"/>
    <property type="match status" value="2"/>
</dbReference>
<sequence length="316" mass="35037">MLQTAGIHHITAFVSDAQRNVDFYAGVLGLRLVKKTINFDAPEVYHFYFGDEKGSPGTIITFFPQAGARKGAVGGGQTGVTVYAIPPGSMDFWKDRLTSFDIRFEEKHRFGESYIRFLDNAGLVLELVEREAGDLNTWSFNGVPSDKAIKGFGGSVLYSLAPEQTIRVLENFLGLTKVAEEEGWARFEGTGNLGNIIDINKVKMAPGRGGSGTVHHIAWRAKDFEEHEAWRSMAVEAGLHPTDTIDRQYFNAVYLREPGGILFEIATDPPGFANDETPDKLGEKIMLPSWYEPHREAIEENLPDVIVREIKGGTKV</sequence>
<evidence type="ECO:0000313" key="3">
    <source>
        <dbReference type="Proteomes" id="UP001220962"/>
    </source>
</evidence>
<dbReference type="PANTHER" id="PTHR36110">
    <property type="entry name" value="RING-CLEAVING DIOXYGENASE MHQE-RELATED"/>
    <property type="match status" value="1"/>
</dbReference>
<dbReference type="PROSITE" id="PS51819">
    <property type="entry name" value="VOC"/>
    <property type="match status" value="2"/>
</dbReference>
<dbReference type="EMBL" id="CP118101">
    <property type="protein sequence ID" value="WDH84994.1"/>
    <property type="molecule type" value="Genomic_DNA"/>
</dbReference>
<dbReference type="PANTHER" id="PTHR36110:SF2">
    <property type="entry name" value="RING-CLEAVING DIOXYGENASE MHQE-RELATED"/>
    <property type="match status" value="1"/>
</dbReference>
<keyword evidence="2" id="KW-0223">Dioxygenase</keyword>
<reference evidence="2" key="1">
    <citation type="submission" date="2023-02" db="EMBL/GenBank/DDBJ databases">
        <title>Pathogen: clinical or host-associated sample.</title>
        <authorList>
            <person name="Hergert J."/>
            <person name="Casey R."/>
            <person name="Wagner J."/>
            <person name="Young E.L."/>
            <person name="Oakeson K.F."/>
        </authorList>
    </citation>
    <scope>NUCLEOTIDE SEQUENCE</scope>
    <source>
        <strain evidence="2">2022CK-00830</strain>
    </source>
</reference>
<dbReference type="AlphaFoldDB" id="A0AAX3N7K9"/>